<evidence type="ECO:0000256" key="1">
    <source>
        <dbReference type="SAM" id="MobiDB-lite"/>
    </source>
</evidence>
<dbReference type="EMBL" id="BKCJ011229519">
    <property type="protein sequence ID" value="GFD07137.1"/>
    <property type="molecule type" value="Genomic_DNA"/>
</dbReference>
<comment type="caution">
    <text evidence="2">The sequence shown here is derived from an EMBL/GenBank/DDBJ whole genome shotgun (WGS) entry which is preliminary data.</text>
</comment>
<dbReference type="AlphaFoldDB" id="A0A699TAE6"/>
<feature type="compositionally biased region" description="Basic and acidic residues" evidence="1">
    <location>
        <begin position="1"/>
        <end position="14"/>
    </location>
</feature>
<organism evidence="2">
    <name type="scientific">Tanacetum cinerariifolium</name>
    <name type="common">Dalmatian daisy</name>
    <name type="synonym">Chrysanthemum cinerariifolium</name>
    <dbReference type="NCBI Taxonomy" id="118510"/>
    <lineage>
        <taxon>Eukaryota</taxon>
        <taxon>Viridiplantae</taxon>
        <taxon>Streptophyta</taxon>
        <taxon>Embryophyta</taxon>
        <taxon>Tracheophyta</taxon>
        <taxon>Spermatophyta</taxon>
        <taxon>Magnoliopsida</taxon>
        <taxon>eudicotyledons</taxon>
        <taxon>Gunneridae</taxon>
        <taxon>Pentapetalae</taxon>
        <taxon>asterids</taxon>
        <taxon>campanulids</taxon>
        <taxon>Asterales</taxon>
        <taxon>Asteraceae</taxon>
        <taxon>Asteroideae</taxon>
        <taxon>Anthemideae</taxon>
        <taxon>Anthemidinae</taxon>
        <taxon>Tanacetum</taxon>
    </lineage>
</organism>
<feature type="region of interest" description="Disordered" evidence="1">
    <location>
        <begin position="1"/>
        <end position="30"/>
    </location>
</feature>
<feature type="non-terminal residue" evidence="2">
    <location>
        <position position="1"/>
    </location>
</feature>
<protein>
    <submittedName>
        <fullName evidence="2">Uncharacterized protein</fullName>
    </submittedName>
</protein>
<gene>
    <name evidence="2" type="ORF">Tci_879106</name>
</gene>
<evidence type="ECO:0000313" key="2">
    <source>
        <dbReference type="EMBL" id="GFD07137.1"/>
    </source>
</evidence>
<accession>A0A699TAE6</accession>
<sequence>VHQEHCHPEARGRPSTESGKLPEEAQPGEA</sequence>
<reference evidence="2" key="1">
    <citation type="journal article" date="2019" name="Sci. Rep.">
        <title>Draft genome of Tanacetum cinerariifolium, the natural source of mosquito coil.</title>
        <authorList>
            <person name="Yamashiro T."/>
            <person name="Shiraishi A."/>
            <person name="Satake H."/>
            <person name="Nakayama K."/>
        </authorList>
    </citation>
    <scope>NUCLEOTIDE SEQUENCE</scope>
</reference>
<proteinExistence type="predicted"/>
<name>A0A699TAE6_TANCI</name>